<dbReference type="KEGG" id="nfl:COO91_08455"/>
<dbReference type="InterPro" id="IPR029030">
    <property type="entry name" value="Caspase-like_dom_sf"/>
</dbReference>
<dbReference type="EMBL" id="CP024785">
    <property type="protein sequence ID" value="AUB42332.1"/>
    <property type="molecule type" value="Genomic_DNA"/>
</dbReference>
<dbReference type="AlphaFoldDB" id="A0A2K8T3Q1"/>
<reference evidence="4 5" key="1">
    <citation type="submission" date="2017-11" db="EMBL/GenBank/DDBJ databases">
        <title>Complete genome of a free-living desiccation-tolerant cyanobacterium and its photosynthetic adaptation to extreme terrestrial habitat.</title>
        <authorList>
            <person name="Shang J."/>
        </authorList>
    </citation>
    <scope>NUCLEOTIDE SEQUENCE [LARGE SCALE GENOMIC DNA]</scope>
    <source>
        <strain evidence="4 5">CCNUN1</strain>
    </source>
</reference>
<name>A0A2K8T3Q1_9NOSO</name>
<dbReference type="Proteomes" id="UP000232003">
    <property type="component" value="Chromosome"/>
</dbReference>
<proteinExistence type="predicted"/>
<evidence type="ECO:0000259" key="3">
    <source>
        <dbReference type="Pfam" id="PF20028"/>
    </source>
</evidence>
<gene>
    <name evidence="4" type="ORF">COO91_08455</name>
</gene>
<dbReference type="GO" id="GO:0006508">
    <property type="term" value="P:proteolysis"/>
    <property type="evidence" value="ECO:0007669"/>
    <property type="project" value="InterPro"/>
</dbReference>
<evidence type="ECO:0000259" key="2">
    <source>
        <dbReference type="Pfam" id="PF20018"/>
    </source>
</evidence>
<feature type="domain" description="vWA-MoxR associated protein C-terminal" evidence="3">
    <location>
        <begin position="441"/>
        <end position="617"/>
    </location>
</feature>
<sequence>MNGKTRYYLIACGTSEYKNFDDDKQLASVETDLERVVNLFTHNFGYERVLVGLDINPNMPDITLKFADWLQNEERCETDCVIFYYSGHGEYLQGDRHYLLMGNTDPNKIAQTALPTEDLVRPLKNQRVKISQILYIIDTCYSQSGAGDIANIASSVIQQYQPVEGANIAVHAIAACRAKQTAIEGVFSNALEEILKDWMLKEELKEGYINPNELVDKINQKIRSETQRVVHNNVGSETLAKFFHILPKTLQTWEGKHHEFIEELLQILNNNLESSLFFINSFLLSRQLNEKFVVDEQDLKDKLKYLAIKPVSDRICPLIACSEWCRLKFGNRNDETYNLTLVQKIEKWQDKVIKCREGVDLNKIQEFVNRSFDEFEKLIKKGNLRIQIEVEPEINAKEGTGKETGLFLLNMNLWIESQDLPLGRFAESLLLKPEIEENDGRKSETLLSRLEKDNLLSNLIRQARYSLPKQVKPAIEIFLPLDFYQESLENICFKRGRKQEELGKEYPIFVNSFERYFDQDFREIRDEIYENKKALWNNNDNHLDSEIYYIGKKPSKSDLEMIEETKAIAVWSRNDKKLLVEGDEGDIKISEWKNWPKKIQNLRTQNQNLEITLFWDDLYPKPSLRSRPLNTKVVE</sequence>
<dbReference type="GO" id="GO:0004197">
    <property type="term" value="F:cysteine-type endopeptidase activity"/>
    <property type="evidence" value="ECO:0007669"/>
    <property type="project" value="InterPro"/>
</dbReference>
<dbReference type="OrthoDB" id="8447555at2"/>
<dbReference type="Gene3D" id="3.40.50.1460">
    <property type="match status" value="1"/>
</dbReference>
<dbReference type="SUPFAM" id="SSF52129">
    <property type="entry name" value="Caspase-like"/>
    <property type="match status" value="1"/>
</dbReference>
<accession>A0A2K8T3Q1</accession>
<evidence type="ECO:0000313" key="5">
    <source>
        <dbReference type="Proteomes" id="UP000232003"/>
    </source>
</evidence>
<evidence type="ECO:0008006" key="6">
    <source>
        <dbReference type="Google" id="ProtNLM"/>
    </source>
</evidence>
<feature type="domain" description="Peptidase C14 caspase" evidence="1">
    <location>
        <begin position="18"/>
        <end position="227"/>
    </location>
</feature>
<dbReference type="RefSeq" id="WP_100902396.1">
    <property type="nucleotide sequence ID" value="NZ_CAWNNC010000001.1"/>
</dbReference>
<dbReference type="InterPro" id="IPR011600">
    <property type="entry name" value="Pept_C14_caspase"/>
</dbReference>
<evidence type="ECO:0000313" key="4">
    <source>
        <dbReference type="EMBL" id="AUB42332.1"/>
    </source>
</evidence>
<dbReference type="Pfam" id="PF00656">
    <property type="entry name" value="Peptidase_C14"/>
    <property type="match status" value="1"/>
</dbReference>
<feature type="domain" description="vWA-MoxR associated protein middle region 14" evidence="2">
    <location>
        <begin position="254"/>
        <end position="384"/>
    </location>
</feature>
<keyword evidence="5" id="KW-1185">Reference proteome</keyword>
<evidence type="ECO:0000259" key="1">
    <source>
        <dbReference type="Pfam" id="PF00656"/>
    </source>
</evidence>
<dbReference type="Pfam" id="PF20018">
    <property type="entry name" value="VMAP-M14"/>
    <property type="match status" value="1"/>
</dbReference>
<organism evidence="4 5">
    <name type="scientific">Nostoc flagelliforme CCNUN1</name>
    <dbReference type="NCBI Taxonomy" id="2038116"/>
    <lineage>
        <taxon>Bacteria</taxon>
        <taxon>Bacillati</taxon>
        <taxon>Cyanobacteriota</taxon>
        <taxon>Cyanophyceae</taxon>
        <taxon>Nostocales</taxon>
        <taxon>Nostocaceae</taxon>
        <taxon>Nostoc</taxon>
    </lineage>
</organism>
<dbReference type="InterPro" id="IPR045456">
    <property type="entry name" value="VMAP-M14"/>
</dbReference>
<dbReference type="Pfam" id="PF20028">
    <property type="entry name" value="VMAP-C"/>
    <property type="match status" value="1"/>
</dbReference>
<protein>
    <recommendedName>
        <fullName evidence="6">Caspase domain-containing protein</fullName>
    </recommendedName>
</protein>
<dbReference type="InterPro" id="IPR045450">
    <property type="entry name" value="VMAP_C"/>
</dbReference>